<evidence type="ECO:0000259" key="3">
    <source>
        <dbReference type="SMART" id="SM00644"/>
    </source>
</evidence>
<protein>
    <recommendedName>
        <fullName evidence="2">Autolysin</fullName>
    </recommendedName>
    <alternativeName>
        <fullName evidence="1">Cell wall hydrolase</fullName>
    </alternativeName>
</protein>
<evidence type="ECO:0000313" key="4">
    <source>
        <dbReference type="EMBL" id="MDQ0254940.1"/>
    </source>
</evidence>
<proteinExistence type="predicted"/>
<feature type="domain" description="N-acetylmuramoyl-L-alanine amidase" evidence="3">
    <location>
        <begin position="11"/>
        <end position="138"/>
    </location>
</feature>
<sequence>MSTQDLRGTLMDLGHRRPTSNITKIALHWSGTKQGNAHSFQNHWRTKLGWNTGGYHKIVLTDGTLQHCYADNVVTNGVRGHNTTTLHICYVGDGLPNARQMTVLIREIRKWLDRYKQLKATDVLGHREFSGQNTACPGANMTQFRRELGTTSTPPRTPDVLGRDCSRLVCKGPLVKAFQENLLKLGEKLPRWGADGDFGAETEDATKTFQARHKLIVDGIAGTQTLSKVDELIRALPQPKPEPKKEEPFMLKQAIVINSFADYPAAERLANKIGAPIYTRRTAEKGHEAKELIVCGGFVGKLKAEKITDLSGRTLFDTYANIGKRV</sequence>
<reference evidence="4 5" key="1">
    <citation type="submission" date="2023-07" db="EMBL/GenBank/DDBJ databases">
        <title>Genomic Encyclopedia of Type Strains, Phase IV (KMG-IV): sequencing the most valuable type-strain genomes for metagenomic binning, comparative biology and taxonomic classification.</title>
        <authorList>
            <person name="Goeker M."/>
        </authorList>
    </citation>
    <scope>NUCLEOTIDE SEQUENCE [LARGE SCALE GENOMIC DNA]</scope>
    <source>
        <strain evidence="4 5">DSM 9768</strain>
    </source>
</reference>
<dbReference type="SUPFAM" id="SSF47090">
    <property type="entry name" value="PGBD-like"/>
    <property type="match status" value="1"/>
</dbReference>
<dbReference type="InterPro" id="IPR036365">
    <property type="entry name" value="PGBD-like_sf"/>
</dbReference>
<comment type="caution">
    <text evidence="4">The sequence shown here is derived from an EMBL/GenBank/DDBJ whole genome shotgun (WGS) entry which is preliminary data.</text>
</comment>
<dbReference type="Gene3D" id="3.40.80.10">
    <property type="entry name" value="Peptidoglycan recognition protein-like"/>
    <property type="match status" value="1"/>
</dbReference>
<dbReference type="InterPro" id="IPR002477">
    <property type="entry name" value="Peptidoglycan-bd-like"/>
</dbReference>
<dbReference type="Gene3D" id="1.10.101.10">
    <property type="entry name" value="PGBD-like superfamily/PGBD"/>
    <property type="match status" value="1"/>
</dbReference>
<dbReference type="Pfam" id="PF01471">
    <property type="entry name" value="PG_binding_1"/>
    <property type="match status" value="1"/>
</dbReference>
<dbReference type="InterPro" id="IPR002502">
    <property type="entry name" value="Amidase_domain"/>
</dbReference>
<dbReference type="EMBL" id="JAUSUG010000008">
    <property type="protein sequence ID" value="MDQ0254940.1"/>
    <property type="molecule type" value="Genomic_DNA"/>
</dbReference>
<dbReference type="Proteomes" id="UP001230005">
    <property type="component" value="Unassembled WGS sequence"/>
</dbReference>
<evidence type="ECO:0000256" key="1">
    <source>
        <dbReference type="ARBA" id="ARBA00030881"/>
    </source>
</evidence>
<dbReference type="InterPro" id="IPR036366">
    <property type="entry name" value="PGBDSf"/>
</dbReference>
<dbReference type="RefSeq" id="WP_307325608.1">
    <property type="nucleotide sequence ID" value="NZ_JAUSUG010000008.1"/>
</dbReference>
<dbReference type="Gene3D" id="3.40.50.12090">
    <property type="match status" value="1"/>
</dbReference>
<name>A0ABT9ZUL5_9BACI</name>
<dbReference type="SUPFAM" id="SSF55846">
    <property type="entry name" value="N-acetylmuramoyl-L-alanine amidase-like"/>
    <property type="match status" value="1"/>
</dbReference>
<dbReference type="InterPro" id="IPR036505">
    <property type="entry name" value="Amidase/PGRP_sf"/>
</dbReference>
<gene>
    <name evidence="4" type="ORF">J2S74_002322</name>
</gene>
<dbReference type="SMART" id="SM00644">
    <property type="entry name" value="Ami_2"/>
    <property type="match status" value="1"/>
</dbReference>
<organism evidence="4 5">
    <name type="scientific">Evansella vedderi</name>
    <dbReference type="NCBI Taxonomy" id="38282"/>
    <lineage>
        <taxon>Bacteria</taxon>
        <taxon>Bacillati</taxon>
        <taxon>Bacillota</taxon>
        <taxon>Bacilli</taxon>
        <taxon>Bacillales</taxon>
        <taxon>Bacillaceae</taxon>
        <taxon>Evansella</taxon>
    </lineage>
</organism>
<evidence type="ECO:0000256" key="2">
    <source>
        <dbReference type="ARBA" id="ARBA00032390"/>
    </source>
</evidence>
<dbReference type="Pfam" id="PF01510">
    <property type="entry name" value="Amidase_2"/>
    <property type="match status" value="1"/>
</dbReference>
<evidence type="ECO:0000313" key="5">
    <source>
        <dbReference type="Proteomes" id="UP001230005"/>
    </source>
</evidence>
<keyword evidence="5" id="KW-1185">Reference proteome</keyword>
<accession>A0ABT9ZUL5</accession>
<dbReference type="CDD" id="cd06583">
    <property type="entry name" value="PGRP"/>
    <property type="match status" value="1"/>
</dbReference>